<comment type="caution">
    <text evidence="1">The sequence shown here is derived from an EMBL/GenBank/DDBJ whole genome shotgun (WGS) entry which is preliminary data.</text>
</comment>
<name>A0ACB8SZ18_9AGAM</name>
<protein>
    <submittedName>
        <fullName evidence="1">Uncharacterized protein</fullName>
    </submittedName>
</protein>
<gene>
    <name evidence="1" type="ORF">BV25DRAFT_1805340</name>
</gene>
<sequence length="363" mass="41038">MFRPFLPRRPSLRPLYAPKFRSYSTTSPSVPGNGGRQLASTSTEPSGPSSESSERPLKPPEHLRAWAERGTIALRQQTDTLVARLSSSFSQLGGKINSVTGYQEIEALKRRVVEQEARINASRKASRDAKVAYEEAVQQRSNSQREVNELLQRKSMWSDADVSRFTALVRQDHLYEQEEARAKDAVAATEDDVEREFSELMRSILARYHEEQVWSDKIRSVSTYGQLAVLGVNVFVFLLAIVLVEPWKRRRLAQTFERKVEELEKANLEVVTGGTQALLKKLDDHERVLKSLLTQAAASTEAVGAIAQQQADQGDARAHTTEDESRFVFTKEEVAVVASYATITTGVLGWMCWDWFVRWMFNV</sequence>
<dbReference type="Proteomes" id="UP000814140">
    <property type="component" value="Unassembled WGS sequence"/>
</dbReference>
<reference evidence="1" key="2">
    <citation type="journal article" date="2022" name="New Phytol.">
        <title>Evolutionary transition to the ectomycorrhizal habit in the genomes of a hyperdiverse lineage of mushroom-forming fungi.</title>
        <authorList>
            <person name="Looney B."/>
            <person name="Miyauchi S."/>
            <person name="Morin E."/>
            <person name="Drula E."/>
            <person name="Courty P.E."/>
            <person name="Kohler A."/>
            <person name="Kuo A."/>
            <person name="LaButti K."/>
            <person name="Pangilinan J."/>
            <person name="Lipzen A."/>
            <person name="Riley R."/>
            <person name="Andreopoulos W."/>
            <person name="He G."/>
            <person name="Johnson J."/>
            <person name="Nolan M."/>
            <person name="Tritt A."/>
            <person name="Barry K.W."/>
            <person name="Grigoriev I.V."/>
            <person name="Nagy L.G."/>
            <person name="Hibbett D."/>
            <person name="Henrissat B."/>
            <person name="Matheny P.B."/>
            <person name="Labbe J."/>
            <person name="Martin F.M."/>
        </authorList>
    </citation>
    <scope>NUCLEOTIDE SEQUENCE</scope>
    <source>
        <strain evidence="1">HHB10654</strain>
    </source>
</reference>
<keyword evidence="2" id="KW-1185">Reference proteome</keyword>
<proteinExistence type="predicted"/>
<accession>A0ACB8SZ18</accession>
<dbReference type="EMBL" id="MU277211">
    <property type="protein sequence ID" value="KAI0061649.1"/>
    <property type="molecule type" value="Genomic_DNA"/>
</dbReference>
<evidence type="ECO:0000313" key="1">
    <source>
        <dbReference type="EMBL" id="KAI0061649.1"/>
    </source>
</evidence>
<evidence type="ECO:0000313" key="2">
    <source>
        <dbReference type="Proteomes" id="UP000814140"/>
    </source>
</evidence>
<reference evidence="1" key="1">
    <citation type="submission" date="2021-03" db="EMBL/GenBank/DDBJ databases">
        <authorList>
            <consortium name="DOE Joint Genome Institute"/>
            <person name="Ahrendt S."/>
            <person name="Looney B.P."/>
            <person name="Miyauchi S."/>
            <person name="Morin E."/>
            <person name="Drula E."/>
            <person name="Courty P.E."/>
            <person name="Chicoki N."/>
            <person name="Fauchery L."/>
            <person name="Kohler A."/>
            <person name="Kuo A."/>
            <person name="Labutti K."/>
            <person name="Pangilinan J."/>
            <person name="Lipzen A."/>
            <person name="Riley R."/>
            <person name="Andreopoulos W."/>
            <person name="He G."/>
            <person name="Johnson J."/>
            <person name="Barry K.W."/>
            <person name="Grigoriev I.V."/>
            <person name="Nagy L."/>
            <person name="Hibbett D."/>
            <person name="Henrissat B."/>
            <person name="Matheny P.B."/>
            <person name="Labbe J."/>
            <person name="Martin F."/>
        </authorList>
    </citation>
    <scope>NUCLEOTIDE SEQUENCE</scope>
    <source>
        <strain evidence="1">HHB10654</strain>
    </source>
</reference>
<organism evidence="1 2">
    <name type="scientific">Artomyces pyxidatus</name>
    <dbReference type="NCBI Taxonomy" id="48021"/>
    <lineage>
        <taxon>Eukaryota</taxon>
        <taxon>Fungi</taxon>
        <taxon>Dikarya</taxon>
        <taxon>Basidiomycota</taxon>
        <taxon>Agaricomycotina</taxon>
        <taxon>Agaricomycetes</taxon>
        <taxon>Russulales</taxon>
        <taxon>Auriscalpiaceae</taxon>
        <taxon>Artomyces</taxon>
    </lineage>
</organism>